<evidence type="ECO:0000256" key="10">
    <source>
        <dbReference type="ARBA" id="ARBA00023136"/>
    </source>
</evidence>
<evidence type="ECO:0000256" key="11">
    <source>
        <dbReference type="ARBA" id="ARBA00023225"/>
    </source>
</evidence>
<keyword evidence="15" id="KW-0966">Cell projection</keyword>
<evidence type="ECO:0000256" key="12">
    <source>
        <dbReference type="ARBA" id="ARBA00025078"/>
    </source>
</evidence>
<dbReference type="AlphaFoldDB" id="A0A1I5J1T0"/>
<evidence type="ECO:0000256" key="4">
    <source>
        <dbReference type="ARBA" id="ARBA00022448"/>
    </source>
</evidence>
<dbReference type="InterPro" id="IPR029025">
    <property type="entry name" value="T3SS_substrate_exporter_C"/>
</dbReference>
<dbReference type="Proteomes" id="UP000199236">
    <property type="component" value="Unassembled WGS sequence"/>
</dbReference>
<keyword evidence="11 13" id="KW-1006">Bacterial flagellum protein export</keyword>
<evidence type="ECO:0000256" key="2">
    <source>
        <dbReference type="ARBA" id="ARBA00010690"/>
    </source>
</evidence>
<keyword evidence="5 13" id="KW-1003">Cell membrane</keyword>
<evidence type="ECO:0000256" key="14">
    <source>
        <dbReference type="SAM" id="MobiDB-lite"/>
    </source>
</evidence>
<sequence length="361" mass="40492">MADENDDSEKSEEPTQKRLDDAIKKGDVAKSQEVSAWFSMMGTGLVLAVLGGYIAKGVTNNLKGFIEHSWDLSINGSLLAQLWAKVSYSMLGILILPMLALVTVAVIGNLIQHRFVFTTEPIKPKLSKVSPASGFKRLFSKESLVNFAKGLVKLGVVGALFWFLLYPERDKLDVVIGLEPLALLPLVQSLAIKLIFGVILFMAVVAGIDYLYQRNRWHEKQKMTMREVKEEYKQQEGDPMVKAKLRQVRMERSRKRMMAAVPEASVVLTNPTHYSVALKYDAGAMQAPVCIAKGVDDTAMRIREIAREHEIPIIQNPPLTRALYATVEIDDEVPEEHYKAVAEVISYIMKLKNRSSWSSRN</sequence>
<keyword evidence="10 13" id="KW-0472">Membrane</keyword>
<evidence type="ECO:0000256" key="8">
    <source>
        <dbReference type="ARBA" id="ARBA00022927"/>
    </source>
</evidence>
<evidence type="ECO:0000313" key="16">
    <source>
        <dbReference type="Proteomes" id="UP000199236"/>
    </source>
</evidence>
<feature type="compositionally biased region" description="Basic and acidic residues" evidence="14">
    <location>
        <begin position="11"/>
        <end position="20"/>
    </location>
</feature>
<evidence type="ECO:0000256" key="3">
    <source>
        <dbReference type="ARBA" id="ARBA00021622"/>
    </source>
</evidence>
<evidence type="ECO:0000256" key="6">
    <source>
        <dbReference type="ARBA" id="ARBA00022692"/>
    </source>
</evidence>
<keyword evidence="15" id="KW-0282">Flagellum</keyword>
<dbReference type="OrthoDB" id="9807950at2"/>
<dbReference type="InterPro" id="IPR006135">
    <property type="entry name" value="T3SS_substrate_exporter"/>
</dbReference>
<organism evidence="15 16">
    <name type="scientific">Cohaesibacter marisflavi</name>
    <dbReference type="NCBI Taxonomy" id="655353"/>
    <lineage>
        <taxon>Bacteria</taxon>
        <taxon>Pseudomonadati</taxon>
        <taxon>Pseudomonadota</taxon>
        <taxon>Alphaproteobacteria</taxon>
        <taxon>Hyphomicrobiales</taxon>
        <taxon>Cohaesibacteraceae</taxon>
    </lineage>
</organism>
<dbReference type="SUPFAM" id="SSF160544">
    <property type="entry name" value="EscU C-terminal domain-like"/>
    <property type="match status" value="1"/>
</dbReference>
<evidence type="ECO:0000256" key="13">
    <source>
        <dbReference type="RuleBase" id="RU364091"/>
    </source>
</evidence>
<evidence type="ECO:0000313" key="15">
    <source>
        <dbReference type="EMBL" id="SFO66619.1"/>
    </source>
</evidence>
<dbReference type="Gene3D" id="6.10.250.2080">
    <property type="match status" value="1"/>
</dbReference>
<name>A0A1I5J1T0_9HYPH</name>
<dbReference type="NCBIfam" id="TIGR00328">
    <property type="entry name" value="flhB"/>
    <property type="match status" value="1"/>
</dbReference>
<gene>
    <name evidence="13" type="primary">flhB</name>
    <name evidence="15" type="ORF">SAMN04488056_110143</name>
</gene>
<keyword evidence="15" id="KW-0969">Cilium</keyword>
<keyword evidence="16" id="KW-1185">Reference proteome</keyword>
<protein>
    <recommendedName>
        <fullName evidence="3 13">Flagellar biosynthetic protein FlhB</fullName>
    </recommendedName>
</protein>
<proteinExistence type="inferred from homology"/>
<dbReference type="GO" id="GO:0044780">
    <property type="term" value="P:bacterial-type flagellum assembly"/>
    <property type="evidence" value="ECO:0007669"/>
    <property type="project" value="InterPro"/>
</dbReference>
<dbReference type="GO" id="GO:0009306">
    <property type="term" value="P:protein secretion"/>
    <property type="evidence" value="ECO:0007669"/>
    <property type="project" value="InterPro"/>
</dbReference>
<keyword evidence="4 13" id="KW-0813">Transport</keyword>
<keyword evidence="6 13" id="KW-0812">Transmembrane</keyword>
<dbReference type="PANTHER" id="PTHR30531">
    <property type="entry name" value="FLAGELLAR BIOSYNTHETIC PROTEIN FLHB"/>
    <property type="match status" value="1"/>
</dbReference>
<comment type="similarity">
    <text evidence="2 13">Belongs to the type III secretion exporter family.</text>
</comment>
<feature type="transmembrane region" description="Helical" evidence="13">
    <location>
        <begin position="34"/>
        <end position="55"/>
    </location>
</feature>
<accession>A0A1I5J1T0</accession>
<evidence type="ECO:0000256" key="1">
    <source>
        <dbReference type="ARBA" id="ARBA00004651"/>
    </source>
</evidence>
<dbReference type="RefSeq" id="WP_090074360.1">
    <property type="nucleotide sequence ID" value="NZ_FOVR01000010.1"/>
</dbReference>
<evidence type="ECO:0000256" key="5">
    <source>
        <dbReference type="ARBA" id="ARBA00022475"/>
    </source>
</evidence>
<comment type="subcellular location">
    <subcellularLocation>
        <location evidence="1">Cell membrane</location>
        <topology evidence="1">Multi-pass membrane protein</topology>
    </subcellularLocation>
</comment>
<feature type="transmembrane region" description="Helical" evidence="13">
    <location>
        <begin position="144"/>
        <end position="166"/>
    </location>
</feature>
<keyword evidence="9 13" id="KW-1133">Transmembrane helix</keyword>
<evidence type="ECO:0000256" key="7">
    <source>
        <dbReference type="ARBA" id="ARBA00022795"/>
    </source>
</evidence>
<dbReference type="InterPro" id="IPR006136">
    <property type="entry name" value="FlhB"/>
</dbReference>
<dbReference type="GO" id="GO:0005886">
    <property type="term" value="C:plasma membrane"/>
    <property type="evidence" value="ECO:0007669"/>
    <property type="project" value="UniProtKB-SubCell"/>
</dbReference>
<comment type="function">
    <text evidence="12 13">Required for formation of the rod structure in the basal body of the flagellar apparatus. Together with FliI and FliH, may constitute the export apparatus of flagellin.</text>
</comment>
<dbReference type="EMBL" id="FOVR01000010">
    <property type="protein sequence ID" value="SFO66619.1"/>
    <property type="molecule type" value="Genomic_DNA"/>
</dbReference>
<feature type="transmembrane region" description="Helical" evidence="13">
    <location>
        <begin position="88"/>
        <end position="111"/>
    </location>
</feature>
<reference evidence="15 16" key="1">
    <citation type="submission" date="2016-10" db="EMBL/GenBank/DDBJ databases">
        <authorList>
            <person name="de Groot N.N."/>
        </authorList>
    </citation>
    <scope>NUCLEOTIDE SEQUENCE [LARGE SCALE GENOMIC DNA]</scope>
    <source>
        <strain evidence="15 16">CGMCC 1.9157</strain>
    </source>
</reference>
<dbReference type="STRING" id="655353.SAMN04488056_110143"/>
<feature type="transmembrane region" description="Helical" evidence="13">
    <location>
        <begin position="186"/>
        <end position="212"/>
    </location>
</feature>
<feature type="region of interest" description="Disordered" evidence="14">
    <location>
        <begin position="1"/>
        <end position="20"/>
    </location>
</feature>
<dbReference type="PRINTS" id="PR00950">
    <property type="entry name" value="TYPE3IMSPROT"/>
</dbReference>
<dbReference type="FunFam" id="3.40.1690.10:FF:000001">
    <property type="entry name" value="Flagellar biosynthetic protein FlhB"/>
    <property type="match status" value="1"/>
</dbReference>
<keyword evidence="7 13" id="KW-1005">Bacterial flagellum biogenesis</keyword>
<evidence type="ECO:0000256" key="9">
    <source>
        <dbReference type="ARBA" id="ARBA00022989"/>
    </source>
</evidence>
<dbReference type="Pfam" id="PF01312">
    <property type="entry name" value="Bac_export_2"/>
    <property type="match status" value="1"/>
</dbReference>
<dbReference type="Gene3D" id="3.40.1690.10">
    <property type="entry name" value="secretion proteins EscU"/>
    <property type="match status" value="1"/>
</dbReference>
<dbReference type="PANTHER" id="PTHR30531:SF12">
    <property type="entry name" value="FLAGELLAR BIOSYNTHETIC PROTEIN FLHB"/>
    <property type="match status" value="1"/>
</dbReference>
<feature type="compositionally biased region" description="Acidic residues" evidence="14">
    <location>
        <begin position="1"/>
        <end position="10"/>
    </location>
</feature>
<keyword evidence="8 13" id="KW-0653">Protein transport</keyword>